<dbReference type="Gene3D" id="2.130.10.10">
    <property type="entry name" value="YVTN repeat-like/Quinoprotein amine dehydrogenase"/>
    <property type="match status" value="3"/>
</dbReference>
<proteinExistence type="predicted"/>
<dbReference type="OrthoDB" id="727118at2759"/>
<dbReference type="InterPro" id="IPR020472">
    <property type="entry name" value="WD40_PAC1"/>
</dbReference>
<feature type="transmembrane region" description="Helical" evidence="5">
    <location>
        <begin position="942"/>
        <end position="963"/>
    </location>
</feature>
<evidence type="ECO:0000256" key="1">
    <source>
        <dbReference type="ARBA" id="ARBA00022574"/>
    </source>
</evidence>
<dbReference type="PROSITE" id="PS50082">
    <property type="entry name" value="WD_REPEATS_2"/>
    <property type="match status" value="4"/>
</dbReference>
<evidence type="ECO:0000256" key="5">
    <source>
        <dbReference type="SAM" id="Phobius"/>
    </source>
</evidence>
<dbReference type="PRINTS" id="PR00320">
    <property type="entry name" value="GPROTEINBRPT"/>
</dbReference>
<feature type="compositionally biased region" description="Low complexity" evidence="4">
    <location>
        <begin position="440"/>
        <end position="454"/>
    </location>
</feature>
<feature type="region of interest" description="Disordered" evidence="4">
    <location>
        <begin position="227"/>
        <end position="250"/>
    </location>
</feature>
<dbReference type="InterPro" id="IPR036322">
    <property type="entry name" value="WD40_repeat_dom_sf"/>
</dbReference>
<feature type="repeat" description="WD" evidence="3">
    <location>
        <begin position="584"/>
        <end position="617"/>
    </location>
</feature>
<feature type="transmembrane region" description="Helical" evidence="5">
    <location>
        <begin position="884"/>
        <end position="906"/>
    </location>
</feature>
<dbReference type="SMART" id="SM00320">
    <property type="entry name" value="WD40"/>
    <property type="match status" value="7"/>
</dbReference>
<organism evidence="6">
    <name type="scientific">Octopus bimaculoides</name>
    <name type="common">California two-spotted octopus</name>
    <dbReference type="NCBI Taxonomy" id="37653"/>
    <lineage>
        <taxon>Eukaryota</taxon>
        <taxon>Metazoa</taxon>
        <taxon>Spiralia</taxon>
        <taxon>Lophotrochozoa</taxon>
        <taxon>Mollusca</taxon>
        <taxon>Cephalopoda</taxon>
        <taxon>Coleoidea</taxon>
        <taxon>Octopodiformes</taxon>
        <taxon>Octopoda</taxon>
        <taxon>Incirrata</taxon>
        <taxon>Octopodidae</taxon>
        <taxon>Octopus</taxon>
    </lineage>
</organism>
<dbReference type="PROSITE" id="PS50294">
    <property type="entry name" value="WD_REPEATS_REGION"/>
    <property type="match status" value="4"/>
</dbReference>
<dbReference type="InterPro" id="IPR051488">
    <property type="entry name" value="WD_repeat_striatin"/>
</dbReference>
<reference evidence="6" key="1">
    <citation type="submission" date="2015-07" db="EMBL/GenBank/DDBJ databases">
        <title>MeaNS - Measles Nucleotide Surveillance Program.</title>
        <authorList>
            <person name="Tran T."/>
            <person name="Druce J."/>
        </authorList>
    </citation>
    <scope>NUCLEOTIDE SEQUENCE</scope>
    <source>
        <strain evidence="6">UCB-OBI-ISO-001</strain>
        <tissue evidence="6">Gonad</tissue>
    </source>
</reference>
<feature type="region of interest" description="Disordered" evidence="4">
    <location>
        <begin position="166"/>
        <end position="191"/>
    </location>
</feature>
<dbReference type="EMBL" id="KQ429244">
    <property type="protein sequence ID" value="KOF65527.1"/>
    <property type="molecule type" value="Genomic_DNA"/>
</dbReference>
<dbReference type="AlphaFoldDB" id="A0A0L8FLJ3"/>
<evidence type="ECO:0000256" key="3">
    <source>
        <dbReference type="PROSITE-ProRule" id="PRU00221"/>
    </source>
</evidence>
<dbReference type="InterPro" id="IPR019775">
    <property type="entry name" value="WD40_repeat_CS"/>
</dbReference>
<feature type="region of interest" description="Disordered" evidence="4">
    <location>
        <begin position="429"/>
        <end position="476"/>
    </location>
</feature>
<keyword evidence="5" id="KW-1133">Transmembrane helix</keyword>
<keyword evidence="1 3" id="KW-0853">WD repeat</keyword>
<sequence>MYRRIHMSIQIDKCRHFILVVHQEVTEPSPIFYDMKVHHYSQDVIRNYTHVTIDCPMDINSEQYKILYLHEIGYTDTIIDVRSAKVRSLLGLQPHNSETDCTQAALINGEQPNKPRPVDEEPQTKRPPSKVRSSASLVENSLLESEVSVLATLDFLSTDNVVEIEDDNLSDENEDGISADDESEERAEKQRKFKSIGNESMAGMEDVLANPETEEALAEFDFLVSESGEGAGEARSQGDGTEWEKKDLSPTEDWAVDQQLISKLKEQYKKECKGKKGSQTLGGQYFSALQQALRKGHPLGFNHPSYGERGQASAADIVLARTTLRVHMSVECSATCTLISQAGCSVDRINWNPRRRPKRGTLKAMMSAYNSCEAMLENLSSGSSSDGDSMDDGGEDDSGVGIGGAVAGGYSSFTSIASDKAIVFTLSSSAGSASPKGYRSPPSSSASSSSSSSSYRTPPLGSHLPEHFDDNAPSKRPMIGVPGAENEALEAALGLGELAGLTVANEADPQAYDISAPKEVFRKTWNAKYTLRSHFDGVRSLAFHPIDPVLITASEDHTLKLWNLQKTVPAKKTASVDVEPVYTFRAHEGPVLCLAVSPTGEQCYSGGVDNTIRCWNIPISSIDPYDSFDCSVLQETLVGHTDAVWGLSIHSSRSQLLSCSADGSVRLWSPGSKDPLLSVFKVDTDDGVPTSVDYVCCDPSQMVTSYTSSHTYIFDIETKKQILKLDTKQNSDPSLNNQINRVINHPTLPVTITAHEDRHIRFFDNHTGKMVHSMVAHLDPVTSLAVDPSGLYLLSGSHDCSIRLWNLDSKTCVQEITSHRKKFDESIHDVAFHPSKPYIASAGADAVAKVVGWVWARGVHFHSSSSSSSSFVFFRLLPPSSSSFSSIFIFLFIISHVGYSICSGGWGSVLGVDRGSGGALEWEGGGVCCITERGGNADGGRVVVVMLVVMMMMKIIALVLIMVRCTGTS</sequence>
<evidence type="ECO:0000256" key="2">
    <source>
        <dbReference type="ARBA" id="ARBA00022737"/>
    </source>
</evidence>
<feature type="region of interest" description="Disordered" evidence="4">
    <location>
        <begin position="379"/>
        <end position="400"/>
    </location>
</feature>
<accession>A0A0L8FLJ3</accession>
<dbReference type="InterPro" id="IPR001680">
    <property type="entry name" value="WD40_rpt"/>
</dbReference>
<dbReference type="FunFam" id="2.130.10.10:FF:000058">
    <property type="entry name" value="striatin isoform X1"/>
    <property type="match status" value="1"/>
</dbReference>
<protein>
    <submittedName>
        <fullName evidence="6">Uncharacterized protein</fullName>
    </submittedName>
</protein>
<feature type="compositionally biased region" description="Basic and acidic residues" evidence="4">
    <location>
        <begin position="464"/>
        <end position="473"/>
    </location>
</feature>
<evidence type="ECO:0000313" key="6">
    <source>
        <dbReference type="EMBL" id="KOF65527.1"/>
    </source>
</evidence>
<feature type="repeat" description="WD" evidence="3">
    <location>
        <begin position="774"/>
        <end position="815"/>
    </location>
</feature>
<dbReference type="InterPro" id="IPR015943">
    <property type="entry name" value="WD40/YVTN_repeat-like_dom_sf"/>
</dbReference>
<keyword evidence="2" id="KW-0677">Repeat</keyword>
<feature type="compositionally biased region" description="Acidic residues" evidence="4">
    <location>
        <begin position="166"/>
        <end position="185"/>
    </location>
</feature>
<dbReference type="SUPFAM" id="SSF50978">
    <property type="entry name" value="WD40 repeat-like"/>
    <property type="match status" value="1"/>
</dbReference>
<dbReference type="STRING" id="37653.A0A0L8FLJ3"/>
<dbReference type="FunFam" id="2.130.10.10:FF:000498">
    <property type="entry name" value="Striatin 3"/>
    <property type="match status" value="1"/>
</dbReference>
<dbReference type="PROSITE" id="PS00678">
    <property type="entry name" value="WD_REPEATS_1"/>
    <property type="match status" value="2"/>
</dbReference>
<evidence type="ECO:0000256" key="4">
    <source>
        <dbReference type="SAM" id="MobiDB-lite"/>
    </source>
</evidence>
<gene>
    <name evidence="6" type="ORF">OCBIM_22015285mg</name>
</gene>
<keyword evidence="5" id="KW-0472">Membrane</keyword>
<dbReference type="CDD" id="cd00200">
    <property type="entry name" value="WD40"/>
    <property type="match status" value="1"/>
</dbReference>
<name>A0A0L8FLJ3_OCTBM</name>
<keyword evidence="5" id="KW-0812">Transmembrane</keyword>
<dbReference type="Pfam" id="PF00400">
    <property type="entry name" value="WD40"/>
    <property type="match status" value="5"/>
</dbReference>
<dbReference type="PANTHER" id="PTHR15653">
    <property type="entry name" value="STRIATIN"/>
    <property type="match status" value="1"/>
</dbReference>
<feature type="compositionally biased region" description="Acidic residues" evidence="4">
    <location>
        <begin position="388"/>
        <end position="398"/>
    </location>
</feature>
<feature type="repeat" description="WD" evidence="3">
    <location>
        <begin position="637"/>
        <end position="678"/>
    </location>
</feature>
<dbReference type="PANTHER" id="PTHR15653:SF0">
    <property type="entry name" value="CONNECTOR OF KINASE TO AP-1, ISOFORM E"/>
    <property type="match status" value="1"/>
</dbReference>
<feature type="repeat" description="WD" evidence="3">
    <location>
        <begin position="531"/>
        <end position="572"/>
    </location>
</feature>
<feature type="region of interest" description="Disordered" evidence="4">
    <location>
        <begin position="107"/>
        <end position="137"/>
    </location>
</feature>